<dbReference type="Gene3D" id="3.90.1200.10">
    <property type="match status" value="1"/>
</dbReference>
<protein>
    <submittedName>
        <fullName evidence="3">Methyltransferase domain-containing protein</fullName>
    </submittedName>
</protein>
<evidence type="ECO:0000259" key="1">
    <source>
        <dbReference type="Pfam" id="PF01636"/>
    </source>
</evidence>
<sequence length="682" mass="77650">MTTDQSGLRCPRCKAELERITEGLRCSECASQYRVEDGIADLRCGRLDYYFNPVPREAMNTLIEEAEREPWPTIVRRFMAHVKDNVDWLDDLIVDSRYAWKLCLELPPGARFLDLGCGLGNLTKNIAPHVGEVVALDLTWERLRFAKRRFARFNANDRIVLVAGGDGPYLPFPDGYFDCVALSGVLEWVADTVSWEDSDSKLSKAVQMFMSFFGDSNPRVMQRKFLQEIRRILKPGGQLFVAIENRLNYEYFGKRPDHHTQLWYGALLPRFVANLYSIAVNRQPYRTYTYSFGGCRKLFQSAGFSKQEFLGFLDGYTHLSEILSLKTDNDDIWRSSRPHDFQGRIKRDKHFVPAYGIIASNSTQPPNSLLRRIVRLIEIALPPEQLPVSITSCHLTGKEKAVIRGVAGPTPIIINIPCNSTASAVQARHYGLLERAQNLDSLIAFVPKPMACGVIQNVPYYVETELAGQPLRNEIVNLDRMSLLAEVSALLRTINPTPLQCPLTPLVGADFDRVVEKPLQKLLESVDDSEWAQEVRAILCERLRGIPVRYGLMHGDFSVHNIFAHDGRVTGLIDWEDVDASGLPILDALNYLDSAHRAYNPHLTLLDTIPLLATGVWPVEEEQRFLAECYEYLGFDIKYHFELTVLYWLYHVGPQLEFSSGCNRPEIKQRVELLVKEFLRHV</sequence>
<dbReference type="PANTHER" id="PTHR42912:SF80">
    <property type="entry name" value="METHYLTRANSFERASE DOMAIN-CONTAINING PROTEIN"/>
    <property type="match status" value="1"/>
</dbReference>
<evidence type="ECO:0000259" key="2">
    <source>
        <dbReference type="Pfam" id="PF08241"/>
    </source>
</evidence>
<dbReference type="InterPro" id="IPR029063">
    <property type="entry name" value="SAM-dependent_MTases_sf"/>
</dbReference>
<dbReference type="PANTHER" id="PTHR42912">
    <property type="entry name" value="METHYLTRANSFERASE"/>
    <property type="match status" value="1"/>
</dbReference>
<evidence type="ECO:0000313" key="4">
    <source>
        <dbReference type="Proteomes" id="UP000253831"/>
    </source>
</evidence>
<dbReference type="SUPFAM" id="SSF53335">
    <property type="entry name" value="S-adenosyl-L-methionine-dependent methyltransferases"/>
    <property type="match status" value="1"/>
</dbReference>
<dbReference type="InterPro" id="IPR013216">
    <property type="entry name" value="Methyltransf_11"/>
</dbReference>
<dbReference type="GO" id="GO:0008757">
    <property type="term" value="F:S-adenosylmethionine-dependent methyltransferase activity"/>
    <property type="evidence" value="ECO:0007669"/>
    <property type="project" value="InterPro"/>
</dbReference>
<dbReference type="AlphaFoldDB" id="A0A369XQR9"/>
<dbReference type="Pfam" id="PF08241">
    <property type="entry name" value="Methyltransf_11"/>
    <property type="match status" value="1"/>
</dbReference>
<dbReference type="InterPro" id="IPR011009">
    <property type="entry name" value="Kinase-like_dom_sf"/>
</dbReference>
<feature type="domain" description="Aminoglycoside phosphotransferase" evidence="1">
    <location>
        <begin position="445"/>
        <end position="587"/>
    </location>
</feature>
<feature type="domain" description="Methyltransferase type 11" evidence="2">
    <location>
        <begin position="113"/>
        <end position="241"/>
    </location>
</feature>
<accession>A0A369XQR9</accession>
<evidence type="ECO:0000313" key="3">
    <source>
        <dbReference type="EMBL" id="RDE51745.1"/>
    </source>
</evidence>
<keyword evidence="3" id="KW-0489">Methyltransferase</keyword>
<dbReference type="Proteomes" id="UP000253831">
    <property type="component" value="Unassembled WGS sequence"/>
</dbReference>
<dbReference type="Gene3D" id="3.40.50.150">
    <property type="entry name" value="Vaccinia Virus protein VP39"/>
    <property type="match status" value="1"/>
</dbReference>
<dbReference type="Pfam" id="PF01636">
    <property type="entry name" value="APH"/>
    <property type="match status" value="1"/>
</dbReference>
<dbReference type="GO" id="GO:0032259">
    <property type="term" value="P:methylation"/>
    <property type="evidence" value="ECO:0007669"/>
    <property type="project" value="UniProtKB-KW"/>
</dbReference>
<dbReference type="CDD" id="cd02440">
    <property type="entry name" value="AdoMet_MTases"/>
    <property type="match status" value="1"/>
</dbReference>
<dbReference type="EMBL" id="QPGA01000004">
    <property type="protein sequence ID" value="RDE51745.1"/>
    <property type="molecule type" value="Genomic_DNA"/>
</dbReference>
<dbReference type="InterPro" id="IPR002575">
    <property type="entry name" value="Aminoglycoside_PTrfase"/>
</dbReference>
<comment type="caution">
    <text evidence="3">The sequence shown here is derived from an EMBL/GenBank/DDBJ whole genome shotgun (WGS) entry which is preliminary data.</text>
</comment>
<reference evidence="3 4" key="1">
    <citation type="submission" date="2018-05" db="EMBL/GenBank/DDBJ databases">
        <title>Integrated omic analyses show evidence that a Ca. Accumulibacter phosphatis strain performs denitrification under micro-aerobic conditions.</title>
        <authorList>
            <person name="Camejo P.Y."/>
            <person name="Katherine M.D."/>
            <person name="Daniel N.R."/>
        </authorList>
    </citation>
    <scope>NUCLEOTIDE SEQUENCE [LARGE SCALE GENOMIC DNA]</scope>
    <source>
        <strain evidence="3">UW-LDO-IC</strain>
    </source>
</reference>
<dbReference type="Gene3D" id="2.20.25.10">
    <property type="match status" value="1"/>
</dbReference>
<organism evidence="3 4">
    <name type="scientific">Candidatus Accumulibacter meliphilus</name>
    <dbReference type="NCBI Taxonomy" id="2211374"/>
    <lineage>
        <taxon>Bacteria</taxon>
        <taxon>Pseudomonadati</taxon>
        <taxon>Pseudomonadota</taxon>
        <taxon>Betaproteobacteria</taxon>
        <taxon>Candidatus Accumulibacter</taxon>
    </lineage>
</organism>
<proteinExistence type="predicted"/>
<dbReference type="SUPFAM" id="SSF56112">
    <property type="entry name" value="Protein kinase-like (PK-like)"/>
    <property type="match status" value="1"/>
</dbReference>
<dbReference type="InterPro" id="IPR050508">
    <property type="entry name" value="Methyltransf_Superfamily"/>
</dbReference>
<gene>
    <name evidence="3" type="ORF">DVS81_03720</name>
</gene>
<keyword evidence="3" id="KW-0808">Transferase</keyword>
<name>A0A369XQR9_9PROT</name>